<dbReference type="EMBL" id="CP139781">
    <property type="protein sequence ID" value="WRQ89081.1"/>
    <property type="molecule type" value="Genomic_DNA"/>
</dbReference>
<comment type="function">
    <text evidence="2">Removes 5-oxoproline from various penultimate amino acid residues except L-proline.</text>
</comment>
<keyword evidence="8" id="KW-0788">Thiol protease</keyword>
<keyword evidence="7 11" id="KW-0378">Hydrolase</keyword>
<dbReference type="InterPro" id="IPR036440">
    <property type="entry name" value="Peptidase_C15-like_sf"/>
</dbReference>
<dbReference type="PROSITE" id="PS01334">
    <property type="entry name" value="PYRASE_CYS"/>
    <property type="match status" value="1"/>
</dbReference>
<dbReference type="PANTHER" id="PTHR23402:SF1">
    <property type="entry name" value="PYROGLUTAMYL-PEPTIDASE I"/>
    <property type="match status" value="1"/>
</dbReference>
<dbReference type="Proteomes" id="UP000738431">
    <property type="component" value="Chromosome"/>
</dbReference>
<dbReference type="NCBIfam" id="NF009676">
    <property type="entry name" value="PRK13197.1"/>
    <property type="match status" value="1"/>
</dbReference>
<evidence type="ECO:0000256" key="9">
    <source>
        <dbReference type="PROSITE-ProRule" id="PRU10076"/>
    </source>
</evidence>
<evidence type="ECO:0000256" key="2">
    <source>
        <dbReference type="ARBA" id="ARBA00002280"/>
    </source>
</evidence>
<organism evidence="11 12">
    <name type="scientific">Actomonas aquatica</name>
    <dbReference type="NCBI Taxonomy" id="2866162"/>
    <lineage>
        <taxon>Bacteria</taxon>
        <taxon>Pseudomonadati</taxon>
        <taxon>Verrucomicrobiota</taxon>
        <taxon>Opitutia</taxon>
        <taxon>Opitutales</taxon>
        <taxon>Opitutaceae</taxon>
        <taxon>Actomonas</taxon>
    </lineage>
</organism>
<keyword evidence="5" id="KW-0963">Cytoplasm</keyword>
<dbReference type="GO" id="GO:0016920">
    <property type="term" value="F:pyroglutamyl-peptidase activity"/>
    <property type="evidence" value="ECO:0007669"/>
    <property type="project" value="UniProtKB-EC"/>
</dbReference>
<evidence type="ECO:0000256" key="3">
    <source>
        <dbReference type="ARBA" id="ARBA00004496"/>
    </source>
</evidence>
<sequence>MSKNPAPSARTVLVTGFEPFGGERSNPSAFIAGALDGRELAGHRVTGVVLPVVFGASLRALDDAIERVQPALVVCLGVAGNRRHITPERVAINLDDARIPDNAGNLPIEQPVVAGGPVAYWSTLPVRRMEAALAAADVPVKLSETAGTYVCNHLFYGLMHRLAQRPGVRGGFVHVPRPRAGLSRAKMADGLVAAIAAALGETD</sequence>
<comment type="similarity">
    <text evidence="4">Belongs to the peptidase C15 family.</text>
</comment>
<dbReference type="Pfam" id="PF01470">
    <property type="entry name" value="Peptidase_C15"/>
    <property type="match status" value="1"/>
</dbReference>
<proteinExistence type="inferred from homology"/>
<keyword evidence="12" id="KW-1185">Reference proteome</keyword>
<dbReference type="InterPro" id="IPR029762">
    <property type="entry name" value="PGP-I_bact-type"/>
</dbReference>
<comment type="catalytic activity">
    <reaction evidence="1 9">
        <text>Release of an N-terminal pyroglutamyl group from a polypeptide, the second amino acid generally not being Pro.</text>
        <dbReference type="EC" id="3.4.19.3"/>
    </reaction>
</comment>
<evidence type="ECO:0000256" key="5">
    <source>
        <dbReference type="ARBA" id="ARBA00022490"/>
    </source>
</evidence>
<dbReference type="SUPFAM" id="SSF53182">
    <property type="entry name" value="Pyrrolidone carboxyl peptidase (pyroglutamate aminopeptidase)"/>
    <property type="match status" value="1"/>
</dbReference>
<dbReference type="InterPro" id="IPR000816">
    <property type="entry name" value="Peptidase_C15"/>
</dbReference>
<evidence type="ECO:0000256" key="4">
    <source>
        <dbReference type="ARBA" id="ARBA00006641"/>
    </source>
</evidence>
<name>A0ABZ1CBM6_9BACT</name>
<dbReference type="InterPro" id="IPR016125">
    <property type="entry name" value="Peptidase_C15-like"/>
</dbReference>
<dbReference type="InterPro" id="IPR033694">
    <property type="entry name" value="PGPEP1_Cys_AS"/>
</dbReference>
<evidence type="ECO:0000313" key="11">
    <source>
        <dbReference type="EMBL" id="WRQ89081.1"/>
    </source>
</evidence>
<feature type="active site" evidence="9">
    <location>
        <position position="88"/>
    </location>
</feature>
<dbReference type="PIRSF" id="PIRSF015592">
    <property type="entry name" value="Prld-crbxl_pptds"/>
    <property type="match status" value="1"/>
</dbReference>
<protein>
    <recommendedName>
        <fullName evidence="9">Pyroglutamyl-peptidase I</fullName>
        <ecNumber evidence="9">3.4.19.3</ecNumber>
    </recommendedName>
</protein>
<dbReference type="PRINTS" id="PR00706">
    <property type="entry name" value="PYROGLUPTASE"/>
</dbReference>
<evidence type="ECO:0000256" key="7">
    <source>
        <dbReference type="ARBA" id="ARBA00022801"/>
    </source>
</evidence>
<dbReference type="PROSITE" id="PS01333">
    <property type="entry name" value="PYRASE_GLU"/>
    <property type="match status" value="1"/>
</dbReference>
<reference evidence="11 12" key="1">
    <citation type="submission" date="2023-12" db="EMBL/GenBank/DDBJ databases">
        <title>Description of an unclassified Opitutus bacterium of Verrucomicrobiota.</title>
        <authorList>
            <person name="Zhang D.-F."/>
        </authorList>
    </citation>
    <scope>NUCLEOTIDE SEQUENCE [LARGE SCALE GENOMIC DNA]</scope>
    <source>
        <strain evidence="11 12">WL0086</strain>
    </source>
</reference>
<comment type="subcellular location">
    <subcellularLocation>
        <location evidence="3">Cytoplasm</location>
    </subcellularLocation>
</comment>
<dbReference type="PANTHER" id="PTHR23402">
    <property type="entry name" value="PROTEASE FAMILY C15 PYROGLUTAMYL-PEPTIDASE I-RELATED"/>
    <property type="match status" value="1"/>
</dbReference>
<dbReference type="CDD" id="cd00501">
    <property type="entry name" value="Peptidase_C15"/>
    <property type="match status" value="1"/>
</dbReference>
<dbReference type="NCBIfam" id="TIGR00504">
    <property type="entry name" value="pyro_pdase"/>
    <property type="match status" value="1"/>
</dbReference>
<gene>
    <name evidence="11" type="primary">pcp</name>
    <name evidence="11" type="ORF">K1X11_006650</name>
</gene>
<feature type="active site" evidence="10">
    <location>
        <position position="151"/>
    </location>
</feature>
<dbReference type="Gene3D" id="3.40.630.20">
    <property type="entry name" value="Peptidase C15, pyroglutamyl peptidase I-like"/>
    <property type="match status" value="1"/>
</dbReference>
<keyword evidence="6" id="KW-0645">Protease</keyword>
<dbReference type="EC" id="3.4.19.3" evidence="9"/>
<evidence type="ECO:0000256" key="8">
    <source>
        <dbReference type="ARBA" id="ARBA00022807"/>
    </source>
</evidence>
<evidence type="ECO:0000256" key="10">
    <source>
        <dbReference type="PROSITE-ProRule" id="PRU10077"/>
    </source>
</evidence>
<dbReference type="RefSeq" id="WP_221030954.1">
    <property type="nucleotide sequence ID" value="NZ_CP139781.1"/>
</dbReference>
<dbReference type="InterPro" id="IPR033693">
    <property type="entry name" value="PGPEP1_Glu_AS"/>
</dbReference>
<evidence type="ECO:0000256" key="6">
    <source>
        <dbReference type="ARBA" id="ARBA00022670"/>
    </source>
</evidence>
<evidence type="ECO:0000313" key="12">
    <source>
        <dbReference type="Proteomes" id="UP000738431"/>
    </source>
</evidence>
<accession>A0ABZ1CBM6</accession>
<evidence type="ECO:0000256" key="1">
    <source>
        <dbReference type="ARBA" id="ARBA00001770"/>
    </source>
</evidence>